<accession>A0ACC3NZD3</accession>
<gene>
    <name evidence="1" type="ORF">LTR37_000716</name>
</gene>
<evidence type="ECO:0000313" key="1">
    <source>
        <dbReference type="EMBL" id="KAK3725205.1"/>
    </source>
</evidence>
<sequence>MRDIKNVLVAGPNGTLGQPVLRHLQKNESDTTLLTRNVEKTKQAFPGLQAIEADYDSPTDLQTVLQHTVGDQDALVILINRDDVQAHINLLSAAAKSGIRHIIPSSFDIGMHSTFPIRNPVFENKARMEEFLAKKAREGRFGFSAIQTGAFFDWALERGLLFDVKHNAPSAVFDGGDVPLSGTTLDDIGKAIAAVLKQADQFRNRFFS</sequence>
<name>A0ACC3NZD3_9PEZI</name>
<organism evidence="1 2">
    <name type="scientific">Vermiconidia calcicola</name>
    <dbReference type="NCBI Taxonomy" id="1690605"/>
    <lineage>
        <taxon>Eukaryota</taxon>
        <taxon>Fungi</taxon>
        <taxon>Dikarya</taxon>
        <taxon>Ascomycota</taxon>
        <taxon>Pezizomycotina</taxon>
        <taxon>Dothideomycetes</taxon>
        <taxon>Dothideomycetidae</taxon>
        <taxon>Mycosphaerellales</taxon>
        <taxon>Extremaceae</taxon>
        <taxon>Vermiconidia</taxon>
    </lineage>
</organism>
<dbReference type="Proteomes" id="UP001281147">
    <property type="component" value="Unassembled WGS sequence"/>
</dbReference>
<protein>
    <submittedName>
        <fullName evidence="1">Uncharacterized protein</fullName>
    </submittedName>
</protein>
<keyword evidence="2" id="KW-1185">Reference proteome</keyword>
<evidence type="ECO:0000313" key="2">
    <source>
        <dbReference type="Proteomes" id="UP001281147"/>
    </source>
</evidence>
<comment type="caution">
    <text evidence="1">The sequence shown here is derived from an EMBL/GenBank/DDBJ whole genome shotgun (WGS) entry which is preliminary data.</text>
</comment>
<dbReference type="EMBL" id="JAUTXU010000003">
    <property type="protein sequence ID" value="KAK3725205.1"/>
    <property type="molecule type" value="Genomic_DNA"/>
</dbReference>
<reference evidence="1" key="1">
    <citation type="submission" date="2023-07" db="EMBL/GenBank/DDBJ databases">
        <title>Black Yeasts Isolated from many extreme environments.</title>
        <authorList>
            <person name="Coleine C."/>
            <person name="Stajich J.E."/>
            <person name="Selbmann L."/>
        </authorList>
    </citation>
    <scope>NUCLEOTIDE SEQUENCE</scope>
    <source>
        <strain evidence="1">CCFEE 5714</strain>
    </source>
</reference>
<proteinExistence type="predicted"/>